<dbReference type="InterPro" id="IPR044139">
    <property type="entry name" value="CysN_NoDQ_III"/>
</dbReference>
<keyword evidence="3" id="KW-0548">Nucleotidyltransferase</keyword>
<protein>
    <recommendedName>
        <fullName evidence="1">sulfate adenylyltransferase</fullName>
        <ecNumber evidence="1">2.7.7.4</ecNumber>
    </recommendedName>
</protein>
<feature type="domain" description="Tr-type G" evidence="7">
    <location>
        <begin position="7"/>
        <end position="218"/>
    </location>
</feature>
<dbReference type="InterPro" id="IPR050100">
    <property type="entry name" value="TRAFAC_GTPase_members"/>
</dbReference>
<dbReference type="InterPro" id="IPR009001">
    <property type="entry name" value="Transl_elong_EF1A/Init_IF2_C"/>
</dbReference>
<dbReference type="GO" id="GO:0005525">
    <property type="term" value="F:GTP binding"/>
    <property type="evidence" value="ECO:0007669"/>
    <property type="project" value="UniProtKB-KW"/>
</dbReference>
<accession>A0A1I3FIN0</accession>
<dbReference type="GO" id="GO:0005524">
    <property type="term" value="F:ATP binding"/>
    <property type="evidence" value="ECO:0007669"/>
    <property type="project" value="UniProtKB-KW"/>
</dbReference>
<organism evidence="8 9">
    <name type="scientific">Selenomonas ruminantium</name>
    <dbReference type="NCBI Taxonomy" id="971"/>
    <lineage>
        <taxon>Bacteria</taxon>
        <taxon>Bacillati</taxon>
        <taxon>Bacillota</taxon>
        <taxon>Negativicutes</taxon>
        <taxon>Selenomonadales</taxon>
        <taxon>Selenomonadaceae</taxon>
        <taxon>Selenomonas</taxon>
    </lineage>
</organism>
<dbReference type="InterPro" id="IPR011779">
    <property type="entry name" value="SO4_adenylTrfase_lsu"/>
</dbReference>
<dbReference type="GO" id="GO:0003924">
    <property type="term" value="F:GTPase activity"/>
    <property type="evidence" value="ECO:0007669"/>
    <property type="project" value="InterPro"/>
</dbReference>
<evidence type="ECO:0000313" key="8">
    <source>
        <dbReference type="EMBL" id="SFI10761.1"/>
    </source>
</evidence>
<dbReference type="Pfam" id="PF00009">
    <property type="entry name" value="GTP_EFTU"/>
    <property type="match status" value="1"/>
</dbReference>
<dbReference type="AlphaFoldDB" id="A0A1I3FIN0"/>
<dbReference type="SUPFAM" id="SSF52540">
    <property type="entry name" value="P-loop containing nucleoside triphosphate hydrolases"/>
    <property type="match status" value="1"/>
</dbReference>
<name>A0A1I3FIN0_SELRU</name>
<dbReference type="EMBL" id="FOQK01000015">
    <property type="protein sequence ID" value="SFI10761.1"/>
    <property type="molecule type" value="Genomic_DNA"/>
</dbReference>
<evidence type="ECO:0000256" key="1">
    <source>
        <dbReference type="ARBA" id="ARBA00012391"/>
    </source>
</evidence>
<gene>
    <name evidence="8" type="ORF">SAMN04487861_11522</name>
</gene>
<dbReference type="SUPFAM" id="SSF50465">
    <property type="entry name" value="EF-Tu/eEF-1alpha/eIF2-gamma C-terminal domain"/>
    <property type="match status" value="1"/>
</dbReference>
<dbReference type="NCBIfam" id="TIGR02034">
    <property type="entry name" value="CysN"/>
    <property type="match status" value="1"/>
</dbReference>
<dbReference type="OrthoDB" id="9804504at2"/>
<dbReference type="InterPro" id="IPR027417">
    <property type="entry name" value="P-loop_NTPase"/>
</dbReference>
<dbReference type="SUPFAM" id="SSF50447">
    <property type="entry name" value="Translation proteins"/>
    <property type="match status" value="1"/>
</dbReference>
<keyword evidence="2" id="KW-0808">Transferase</keyword>
<evidence type="ECO:0000259" key="7">
    <source>
        <dbReference type="PROSITE" id="PS51722"/>
    </source>
</evidence>
<dbReference type="GO" id="GO:0004781">
    <property type="term" value="F:sulfate adenylyltransferase (ATP) activity"/>
    <property type="evidence" value="ECO:0007669"/>
    <property type="project" value="UniProtKB-EC"/>
</dbReference>
<keyword evidence="4" id="KW-0547">Nucleotide-binding</keyword>
<dbReference type="Gene3D" id="2.40.30.10">
    <property type="entry name" value="Translation factors"/>
    <property type="match status" value="2"/>
</dbReference>
<keyword evidence="5" id="KW-0067">ATP-binding</keyword>
<dbReference type="PROSITE" id="PS51722">
    <property type="entry name" value="G_TR_2"/>
    <property type="match status" value="1"/>
</dbReference>
<dbReference type="InterPro" id="IPR054696">
    <property type="entry name" value="GTP-eEF1A_C"/>
</dbReference>
<evidence type="ECO:0000256" key="6">
    <source>
        <dbReference type="ARBA" id="ARBA00023134"/>
    </source>
</evidence>
<dbReference type="EC" id="2.7.7.4" evidence="1"/>
<dbReference type="Gene3D" id="3.40.50.300">
    <property type="entry name" value="P-loop containing nucleotide triphosphate hydrolases"/>
    <property type="match status" value="1"/>
</dbReference>
<evidence type="ECO:0000256" key="2">
    <source>
        <dbReference type="ARBA" id="ARBA00022679"/>
    </source>
</evidence>
<evidence type="ECO:0000256" key="3">
    <source>
        <dbReference type="ARBA" id="ARBA00022695"/>
    </source>
</evidence>
<dbReference type="CDD" id="cd04095">
    <property type="entry name" value="CysN_NoDQ_III"/>
    <property type="match status" value="1"/>
</dbReference>
<dbReference type="GO" id="GO:0006790">
    <property type="term" value="P:sulfur compound metabolic process"/>
    <property type="evidence" value="ECO:0007669"/>
    <property type="project" value="InterPro"/>
</dbReference>
<sequence>MDEKLKQEGLHIVVVGHVDHGKSTVIGRLLYDTDSLPQGAVDKVKRIARETGKPFEYAYLLDAFEEEQKQGITIDTTQIQFATKKREYVIIDAPGHKEFLKNMISGAANANAALLIVDAKQGVQEQSKRHGYMLSLLGIEKVYVVVNKMDLVDYSEEVFHKVADDMKEFLEPLGVKPLRYLPVSGYQGDNIAAESANMPWYDGPVLLDSLDLLEASKEIIDKDLRLPIQDVFKFDDRRIIAGRIEAGKLAVGDEIAIYPSGRRTVIQSIAYWQERDKKERALAGESTGIIVRDEFFNQRGEIITTPGAKAPHVSNRLRASIFWMGRNPLRKGSTYKLKLATQEVEAEVADIVKTIDAANLDSREGAKELRLNDVAEVILSLKEAIAFDVFQEHQATGRFVLVDGYDVAGGGIVVAAEKADEGAGFAFVNGGIRARGDVFDEFYYDIESYNVTKVAAAVKKPYQVGDEIPRRGISYEYPADFDILILRDQVAVSVRQGRIESILPLADYEYSGRPLINGRGFGIKVYKAKELKEMLSVYRELASSHVEPRVKAAFANRYFFLNQYRRLQFYFDYVI</sequence>
<dbReference type="Pfam" id="PF22594">
    <property type="entry name" value="GTP-eEF1A_C"/>
    <property type="match status" value="1"/>
</dbReference>
<proteinExistence type="predicted"/>
<evidence type="ECO:0000256" key="4">
    <source>
        <dbReference type="ARBA" id="ARBA00022741"/>
    </source>
</evidence>
<reference evidence="8 9" key="1">
    <citation type="submission" date="2016-10" db="EMBL/GenBank/DDBJ databases">
        <authorList>
            <person name="de Groot N.N."/>
        </authorList>
    </citation>
    <scope>NUCLEOTIDE SEQUENCE [LARGE SCALE GENOMIC DNA]</scope>
    <source>
        <strain evidence="8 9">Z108</strain>
    </source>
</reference>
<evidence type="ECO:0000256" key="5">
    <source>
        <dbReference type="ARBA" id="ARBA00022840"/>
    </source>
</evidence>
<dbReference type="PROSITE" id="PS00301">
    <property type="entry name" value="G_TR_1"/>
    <property type="match status" value="1"/>
</dbReference>
<dbReference type="InterPro" id="IPR009000">
    <property type="entry name" value="Transl_B-barrel_sf"/>
</dbReference>
<keyword evidence="6" id="KW-0342">GTP-binding</keyword>
<dbReference type="Proteomes" id="UP000183639">
    <property type="component" value="Unassembled WGS sequence"/>
</dbReference>
<dbReference type="PRINTS" id="PR00315">
    <property type="entry name" value="ELONGATNFCT"/>
</dbReference>
<dbReference type="InterPro" id="IPR031157">
    <property type="entry name" value="G_TR_CS"/>
</dbReference>
<dbReference type="PANTHER" id="PTHR23115">
    <property type="entry name" value="TRANSLATION FACTOR"/>
    <property type="match status" value="1"/>
</dbReference>
<dbReference type="InterPro" id="IPR000795">
    <property type="entry name" value="T_Tr_GTP-bd_dom"/>
</dbReference>
<evidence type="ECO:0000313" key="9">
    <source>
        <dbReference type="Proteomes" id="UP000183639"/>
    </source>
</evidence>
<dbReference type="RefSeq" id="WP_075444114.1">
    <property type="nucleotide sequence ID" value="NZ_FOQK01000015.1"/>
</dbReference>